<evidence type="ECO:0000313" key="2">
    <source>
        <dbReference type="EMBL" id="MDL4934369.1"/>
    </source>
</evidence>
<proteinExistence type="predicted"/>
<organism evidence="2 3">
    <name type="scientific">Enterococcus gallinarum</name>
    <dbReference type="NCBI Taxonomy" id="1353"/>
    <lineage>
        <taxon>Bacteria</taxon>
        <taxon>Bacillati</taxon>
        <taxon>Bacillota</taxon>
        <taxon>Bacilli</taxon>
        <taxon>Lactobacillales</taxon>
        <taxon>Enterococcaceae</taxon>
        <taxon>Enterococcus</taxon>
    </lineage>
</organism>
<dbReference type="InterPro" id="IPR011010">
    <property type="entry name" value="DNA_brk_join_enz"/>
</dbReference>
<sequence>MDLKKREFEADTTISIPNKEKDFCRPSQPNDWYDVIATKYNLKRITLHEFRKTHVSLCAMANMNLEDIMYRVGHKDSKITRQVYNYFYPEREERSADQFAQFIEKVKYLF</sequence>
<gene>
    <name evidence="2" type="ORF">QRX88_01405</name>
</gene>
<dbReference type="InterPro" id="IPR013762">
    <property type="entry name" value="Integrase-like_cat_sf"/>
</dbReference>
<protein>
    <submittedName>
        <fullName evidence="2">Tyrosine-type recombinase/integrase</fullName>
    </submittedName>
</protein>
<dbReference type="Gene3D" id="1.10.443.10">
    <property type="entry name" value="Intergrase catalytic core"/>
    <property type="match status" value="1"/>
</dbReference>
<dbReference type="SUPFAM" id="SSF56349">
    <property type="entry name" value="DNA breaking-rejoining enzymes"/>
    <property type="match status" value="1"/>
</dbReference>
<comment type="caution">
    <text evidence="2">The sequence shown here is derived from an EMBL/GenBank/DDBJ whole genome shotgun (WGS) entry which is preliminary data.</text>
</comment>
<evidence type="ECO:0000256" key="1">
    <source>
        <dbReference type="ARBA" id="ARBA00023172"/>
    </source>
</evidence>
<evidence type="ECO:0000313" key="3">
    <source>
        <dbReference type="Proteomes" id="UP001241571"/>
    </source>
</evidence>
<keyword evidence="1" id="KW-0233">DNA recombination</keyword>
<reference evidence="2 3" key="1">
    <citation type="submission" date="2023-06" db="EMBL/GenBank/DDBJ databases">
        <title>Acute promotion of culturable opportunistic pathogens and persistent increase of antibiotic resistance following antibiotic exposure in mouse gut microbiota.</title>
        <authorList>
            <person name="Li L."/>
            <person name="Wang B."/>
            <person name="Sun Y."/>
            <person name="Wang M."/>
            <person name="Xu H."/>
        </authorList>
    </citation>
    <scope>NUCLEOTIDE SEQUENCE [LARGE SCALE GENOMIC DNA]</scope>
    <source>
        <strain evidence="2 3">CRI2_2</strain>
    </source>
</reference>
<name>A0ABD4ZNT0_ENTGA</name>
<dbReference type="EMBL" id="JASUBT010000001">
    <property type="protein sequence ID" value="MDL4934369.1"/>
    <property type="molecule type" value="Genomic_DNA"/>
</dbReference>
<dbReference type="Proteomes" id="UP001241571">
    <property type="component" value="Unassembled WGS sequence"/>
</dbReference>
<accession>A0ABD4ZNT0</accession>
<dbReference type="AlphaFoldDB" id="A0ABD4ZNT0"/>
<dbReference type="GO" id="GO:0006310">
    <property type="term" value="P:DNA recombination"/>
    <property type="evidence" value="ECO:0007669"/>
    <property type="project" value="UniProtKB-KW"/>
</dbReference>